<evidence type="ECO:0000313" key="4">
    <source>
        <dbReference type="EMBL" id="MCQ4814348.1"/>
    </source>
</evidence>
<reference evidence="4 5" key="1">
    <citation type="submission" date="2022-06" db="EMBL/GenBank/DDBJ databases">
        <title>Isolation of gut microbiota from human fecal samples.</title>
        <authorList>
            <person name="Pamer E.G."/>
            <person name="Barat B."/>
            <person name="Waligurski E."/>
            <person name="Medina S."/>
            <person name="Paddock L."/>
            <person name="Mostad J."/>
        </authorList>
    </citation>
    <scope>NUCLEOTIDE SEQUENCE [LARGE SCALE GENOMIC DNA]</scope>
    <source>
        <strain evidence="4 5">DFI.9.90</strain>
    </source>
</reference>
<feature type="compositionally biased region" description="Basic and acidic residues" evidence="1">
    <location>
        <begin position="158"/>
        <end position="171"/>
    </location>
</feature>
<feature type="domain" description="Peptidase S55" evidence="3">
    <location>
        <begin position="1"/>
        <end position="148"/>
    </location>
</feature>
<proteinExistence type="predicted"/>
<feature type="compositionally biased region" description="Basic and acidic residues" evidence="1">
    <location>
        <begin position="574"/>
        <end position="599"/>
    </location>
</feature>
<dbReference type="PROSITE" id="PS51494">
    <property type="entry name" value="SPOIVB"/>
    <property type="match status" value="1"/>
</dbReference>
<feature type="region of interest" description="Disordered" evidence="1">
    <location>
        <begin position="566"/>
        <end position="620"/>
    </location>
</feature>
<comment type="caution">
    <text evidence="4">The sequence shown here is derived from an EMBL/GenBank/DDBJ whole genome shotgun (WGS) entry which is preliminary data.</text>
</comment>
<feature type="region of interest" description="Disordered" evidence="1">
    <location>
        <begin position="679"/>
        <end position="718"/>
    </location>
</feature>
<accession>A0AAW5K915</accession>
<keyword evidence="2" id="KW-0732">Signal</keyword>
<feature type="chain" id="PRO_5043386335" description="Peptidase S55 domain-containing protein" evidence="2">
    <location>
        <begin position="25"/>
        <end position="718"/>
    </location>
</feature>
<dbReference type="AlphaFoldDB" id="A0AAW5K915"/>
<gene>
    <name evidence="4" type="ORF">NE630_07885</name>
</gene>
<dbReference type="Pfam" id="PF05580">
    <property type="entry name" value="Peptidase_S55"/>
    <property type="match status" value="1"/>
</dbReference>
<protein>
    <recommendedName>
        <fullName evidence="3">Peptidase S55 domain-containing protein</fullName>
    </recommendedName>
</protein>
<dbReference type="Proteomes" id="UP001205919">
    <property type="component" value="Unassembled WGS sequence"/>
</dbReference>
<name>A0AAW5K915_9BACT</name>
<evidence type="ECO:0000256" key="2">
    <source>
        <dbReference type="SAM" id="SignalP"/>
    </source>
</evidence>
<evidence type="ECO:0000256" key="1">
    <source>
        <dbReference type="SAM" id="MobiDB-lite"/>
    </source>
</evidence>
<dbReference type="RefSeq" id="WP_256181835.1">
    <property type="nucleotide sequence ID" value="NZ_DBFBHA010000012.1"/>
</dbReference>
<evidence type="ECO:0000313" key="5">
    <source>
        <dbReference type="Proteomes" id="UP001205919"/>
    </source>
</evidence>
<dbReference type="InterPro" id="IPR008763">
    <property type="entry name" value="Peptidase_S55"/>
</dbReference>
<feature type="compositionally biased region" description="Acidic residues" evidence="1">
    <location>
        <begin position="684"/>
        <end position="709"/>
    </location>
</feature>
<dbReference type="EMBL" id="JANFYT010000014">
    <property type="protein sequence ID" value="MCQ4814348.1"/>
    <property type="molecule type" value="Genomic_DNA"/>
</dbReference>
<evidence type="ECO:0000259" key="3">
    <source>
        <dbReference type="PROSITE" id="PS51494"/>
    </source>
</evidence>
<feature type="region of interest" description="Disordered" evidence="1">
    <location>
        <begin position="153"/>
        <end position="183"/>
    </location>
</feature>
<organism evidence="4 5">
    <name type="scientific">Cloacibacillus evryensis</name>
    <dbReference type="NCBI Taxonomy" id="508460"/>
    <lineage>
        <taxon>Bacteria</taxon>
        <taxon>Thermotogati</taxon>
        <taxon>Synergistota</taxon>
        <taxon>Synergistia</taxon>
        <taxon>Synergistales</taxon>
        <taxon>Synergistaceae</taxon>
        <taxon>Cloacibacillus</taxon>
    </lineage>
</organism>
<dbReference type="InterPro" id="IPR009003">
    <property type="entry name" value="Peptidase_S1_PA"/>
</dbReference>
<feature type="signal peptide" evidence="2">
    <location>
        <begin position="1"/>
        <end position="24"/>
    </location>
</feature>
<keyword evidence="5" id="KW-1185">Reference proteome</keyword>
<dbReference type="SUPFAM" id="SSF50494">
    <property type="entry name" value="Trypsin-like serine proteases"/>
    <property type="match status" value="1"/>
</dbReference>
<sequence>MKKITTIIALAAAAAAIITGAAGAADRFVPADPVMPLSRIKPGMTGYARTVLSGTAITPFKVTVLGIVPRKTNPKNLILIRVEDKYVRENGGIASGMSGSPVYVDGKLIGAIGYGWSFADNNLGLVTPIEEMTKAMDWPEKLPWFDIPEVAAEQPASADKKTEPASDDKAVSPDQAPVPGGAEALSADNSQIIVSGEKLEKKMMPLTVDGISDRYAKRLEEKLGLRVIPLGSSAAGGSPVNLKWEPKPGAAMGAALAWGDFVAGGIGTLTAVSKDGHFVAFAHPMFNRGSVSYAMMDASIIKIIPGLESSFKLGYLNKITGLVTQDRPEAIGGRLGQLAAASSYTVNFRNIETKESETKRFQTVSDPYVGPEVGTTGILGVIDSLWAQRGSGTALVSYSVSGGNLSPAWTRRNIFYSEKDVVKSLQKEIEAMGKAMSLNPFREISPYGVQVDVEVTKTPRVVFIEKIEIADEKDFYKPGDKLKVDVTFRPWRKAPLVKSFELTVPENAVSFCEVTARGGGIEEPSQEPLLTGTRAITTFSELLAELKTKETNNQIIVELSGPEKDALKKKKAKTTTDKDKEKISEATGVKGDKTEEKKPAPGRGARPPKKGDKESFTPGDLLEDRFVSEIKAERIKEGAMVIADTNYYIEGVLRKFIKIKSGLSPEIISDDELAEIIASKSEESDAADDDEDAEVLPPEGEDDGDEEDGFSILIPGRR</sequence>